<reference evidence="2 3" key="1">
    <citation type="submission" date="2018-07" db="EMBL/GenBank/DDBJ databases">
        <title>A high quality draft genome assembly of the barn swallow (H. rustica rustica).</title>
        <authorList>
            <person name="Formenti G."/>
            <person name="Chiara M."/>
            <person name="Poveda L."/>
            <person name="Francoijs K.-J."/>
            <person name="Bonisoli-Alquati A."/>
            <person name="Canova L."/>
            <person name="Gianfranceschi L."/>
            <person name="Horner D.S."/>
            <person name="Saino N."/>
        </authorList>
    </citation>
    <scope>NUCLEOTIDE SEQUENCE [LARGE SCALE GENOMIC DNA]</scope>
    <source>
        <strain evidence="2">Chelidonia</strain>
        <tissue evidence="2">Blood</tissue>
    </source>
</reference>
<comment type="caution">
    <text evidence="2">The sequence shown here is derived from an EMBL/GenBank/DDBJ whole genome shotgun (WGS) entry which is preliminary data.</text>
</comment>
<protein>
    <submittedName>
        <fullName evidence="2">Uncharacterized protein</fullName>
    </submittedName>
</protein>
<keyword evidence="3" id="KW-1185">Reference proteome</keyword>
<feature type="compositionally biased region" description="Acidic residues" evidence="1">
    <location>
        <begin position="125"/>
        <end position="136"/>
    </location>
</feature>
<sequence length="162" mass="17703">MEKAPGVLVDSRVNQPVCAQVAKKANGILGCISNSVSSRSREGIVPLHWPCSPLHSSSCWRQGLIRYPQQAGNGLDEATWEHVQQQAEYLSQHTKGNKDGSKEGNSVEAKSESNVGNEAKQDNDDAKEEVDYDEKGDDANAAGKEEDNHVLMIDGEMGRLIW</sequence>
<feature type="region of interest" description="Disordered" evidence="1">
    <location>
        <begin position="84"/>
        <end position="154"/>
    </location>
</feature>
<proteinExistence type="predicted"/>
<dbReference type="OrthoDB" id="8939918at2759"/>
<dbReference type="EMBL" id="QRBI01000106">
    <property type="protein sequence ID" value="RMC13329.1"/>
    <property type="molecule type" value="Genomic_DNA"/>
</dbReference>
<dbReference type="Proteomes" id="UP000269221">
    <property type="component" value="Unassembled WGS sequence"/>
</dbReference>
<gene>
    <name evidence="2" type="ORF">DUI87_10864</name>
</gene>
<dbReference type="AlphaFoldDB" id="A0A3M0KJ95"/>
<name>A0A3M0KJ95_HIRRU</name>
<evidence type="ECO:0000256" key="1">
    <source>
        <dbReference type="SAM" id="MobiDB-lite"/>
    </source>
</evidence>
<evidence type="ECO:0000313" key="2">
    <source>
        <dbReference type="EMBL" id="RMC13329.1"/>
    </source>
</evidence>
<accession>A0A3M0KJ95</accession>
<feature type="compositionally biased region" description="Polar residues" evidence="1">
    <location>
        <begin position="84"/>
        <end position="94"/>
    </location>
</feature>
<evidence type="ECO:0000313" key="3">
    <source>
        <dbReference type="Proteomes" id="UP000269221"/>
    </source>
</evidence>
<organism evidence="2 3">
    <name type="scientific">Hirundo rustica rustica</name>
    <dbReference type="NCBI Taxonomy" id="333673"/>
    <lineage>
        <taxon>Eukaryota</taxon>
        <taxon>Metazoa</taxon>
        <taxon>Chordata</taxon>
        <taxon>Craniata</taxon>
        <taxon>Vertebrata</taxon>
        <taxon>Euteleostomi</taxon>
        <taxon>Archelosauria</taxon>
        <taxon>Archosauria</taxon>
        <taxon>Dinosauria</taxon>
        <taxon>Saurischia</taxon>
        <taxon>Theropoda</taxon>
        <taxon>Coelurosauria</taxon>
        <taxon>Aves</taxon>
        <taxon>Neognathae</taxon>
        <taxon>Neoaves</taxon>
        <taxon>Telluraves</taxon>
        <taxon>Australaves</taxon>
        <taxon>Passeriformes</taxon>
        <taxon>Sylvioidea</taxon>
        <taxon>Hirundinidae</taxon>
        <taxon>Hirundo</taxon>
    </lineage>
</organism>